<name>A0A931FND5_9HYPH</name>
<dbReference type="Proteomes" id="UP000599312">
    <property type="component" value="Unassembled WGS sequence"/>
</dbReference>
<dbReference type="SMART" id="SM00710">
    <property type="entry name" value="PbH1"/>
    <property type="match status" value="6"/>
</dbReference>
<dbReference type="RefSeq" id="WP_196271896.1">
    <property type="nucleotide sequence ID" value="NZ_JADQDO010000004.1"/>
</dbReference>
<sequence>MIEILALRLRQQRRQYSHPSLLGDACLAGSARLSIAACSFIAWPVDAGTVGSARTEESASLPGWVVELVAGTSSQSRPIPPGFPNASNTGVPAGVILTPSGGITVTEVGTIVEGLNIKGQVNIQAANVTLKNSIITSSGYAPVNIKSGLIGVVVQDCEINGTGSNNDGSSGIAGQGTFLRNNIYNVENGINVQGNDTRIEGNYIHDLNASGAPHYDGIQIDGGQSNVTVTHNTVINNQPGVSAVMIDNYWGAASNIKVDGNYLAGGGFPIYSDGHFNSSPISGVSFTNNYVVKGGWGYYYVKNSNPTISGNIESADGKMP</sequence>
<dbReference type="InterPro" id="IPR012334">
    <property type="entry name" value="Pectin_lyas_fold"/>
</dbReference>
<dbReference type="InterPro" id="IPR011050">
    <property type="entry name" value="Pectin_lyase_fold/virulence"/>
</dbReference>
<gene>
    <name evidence="1" type="ORF">I2H38_11050</name>
</gene>
<dbReference type="SUPFAM" id="SSF51126">
    <property type="entry name" value="Pectin lyase-like"/>
    <property type="match status" value="1"/>
</dbReference>
<protein>
    <submittedName>
        <fullName evidence="1">Right-handed parallel beta-helix repeat-containing protein</fullName>
    </submittedName>
</protein>
<evidence type="ECO:0000313" key="1">
    <source>
        <dbReference type="EMBL" id="MBF9233914.1"/>
    </source>
</evidence>
<dbReference type="AlphaFoldDB" id="A0A931FND5"/>
<dbReference type="InterPro" id="IPR006626">
    <property type="entry name" value="PbH1"/>
</dbReference>
<reference evidence="1" key="1">
    <citation type="submission" date="2020-11" db="EMBL/GenBank/DDBJ databases">
        <authorList>
            <person name="Kim M.K."/>
        </authorList>
    </citation>
    <scope>NUCLEOTIDE SEQUENCE</scope>
    <source>
        <strain evidence="1">BT350</strain>
    </source>
</reference>
<comment type="caution">
    <text evidence="1">The sequence shown here is derived from an EMBL/GenBank/DDBJ whole genome shotgun (WGS) entry which is preliminary data.</text>
</comment>
<proteinExistence type="predicted"/>
<accession>A0A931FND5</accession>
<dbReference type="EMBL" id="JADQDO010000004">
    <property type="protein sequence ID" value="MBF9233914.1"/>
    <property type="molecule type" value="Genomic_DNA"/>
</dbReference>
<evidence type="ECO:0000313" key="2">
    <source>
        <dbReference type="Proteomes" id="UP000599312"/>
    </source>
</evidence>
<dbReference type="Gene3D" id="2.160.20.10">
    <property type="entry name" value="Single-stranded right-handed beta-helix, Pectin lyase-like"/>
    <property type="match status" value="1"/>
</dbReference>
<organism evidence="1 2">
    <name type="scientific">Microvirga alba</name>
    <dbReference type="NCBI Taxonomy" id="2791025"/>
    <lineage>
        <taxon>Bacteria</taxon>
        <taxon>Pseudomonadati</taxon>
        <taxon>Pseudomonadota</taxon>
        <taxon>Alphaproteobacteria</taxon>
        <taxon>Hyphomicrobiales</taxon>
        <taxon>Methylobacteriaceae</taxon>
        <taxon>Microvirga</taxon>
    </lineage>
</organism>
<keyword evidence="2" id="KW-1185">Reference proteome</keyword>